<name>A0A7W0CML5_9ACTN</name>
<proteinExistence type="predicted"/>
<dbReference type="AlphaFoldDB" id="A0A7W0CML5"/>
<dbReference type="RefSeq" id="WP_181612705.1">
    <property type="nucleotide sequence ID" value="NZ_BAABAM010000005.1"/>
</dbReference>
<keyword evidence="4" id="KW-1185">Reference proteome</keyword>
<comment type="caution">
    <text evidence="3">The sequence shown here is derived from an EMBL/GenBank/DDBJ whole genome shotgun (WGS) entry which is preliminary data.</text>
</comment>
<feature type="transmembrane region" description="Helical" evidence="2">
    <location>
        <begin position="320"/>
        <end position="339"/>
    </location>
</feature>
<feature type="transmembrane region" description="Helical" evidence="2">
    <location>
        <begin position="283"/>
        <end position="300"/>
    </location>
</feature>
<dbReference type="Proteomes" id="UP000530928">
    <property type="component" value="Unassembled WGS sequence"/>
</dbReference>
<feature type="transmembrane region" description="Helical" evidence="2">
    <location>
        <begin position="517"/>
        <end position="535"/>
    </location>
</feature>
<accession>A0A7W0CML5</accession>
<keyword evidence="2" id="KW-1133">Transmembrane helix</keyword>
<feature type="transmembrane region" description="Helical" evidence="2">
    <location>
        <begin position="578"/>
        <end position="597"/>
    </location>
</feature>
<dbReference type="EMBL" id="JACDUR010000005">
    <property type="protein sequence ID" value="MBA2893961.1"/>
    <property type="molecule type" value="Genomic_DNA"/>
</dbReference>
<gene>
    <name evidence="3" type="ORF">HNR30_005322</name>
</gene>
<evidence type="ECO:0000256" key="1">
    <source>
        <dbReference type="SAM" id="MobiDB-lite"/>
    </source>
</evidence>
<feature type="transmembrane region" description="Helical" evidence="2">
    <location>
        <begin position="248"/>
        <end position="271"/>
    </location>
</feature>
<feature type="transmembrane region" description="Helical" evidence="2">
    <location>
        <begin position="710"/>
        <end position="734"/>
    </location>
</feature>
<feature type="transmembrane region" description="Helical" evidence="2">
    <location>
        <begin position="471"/>
        <end position="487"/>
    </location>
</feature>
<feature type="transmembrane region" description="Helical" evidence="2">
    <location>
        <begin position="685"/>
        <end position="704"/>
    </location>
</feature>
<evidence type="ECO:0000313" key="3">
    <source>
        <dbReference type="EMBL" id="MBA2893961.1"/>
    </source>
</evidence>
<feature type="transmembrane region" description="Helical" evidence="2">
    <location>
        <begin position="746"/>
        <end position="766"/>
    </location>
</feature>
<feature type="transmembrane region" description="Helical" evidence="2">
    <location>
        <begin position="351"/>
        <end position="373"/>
    </location>
</feature>
<feature type="compositionally biased region" description="Low complexity" evidence="1">
    <location>
        <begin position="40"/>
        <end position="51"/>
    </location>
</feature>
<feature type="transmembrane region" description="Helical" evidence="2">
    <location>
        <begin position="778"/>
        <end position="797"/>
    </location>
</feature>
<keyword evidence="2" id="KW-0472">Membrane</keyword>
<feature type="transmembrane region" description="Helical" evidence="2">
    <location>
        <begin position="379"/>
        <end position="401"/>
    </location>
</feature>
<feature type="transmembrane region" description="Helical" evidence="2">
    <location>
        <begin position="447"/>
        <end position="464"/>
    </location>
</feature>
<evidence type="ECO:0000313" key="4">
    <source>
        <dbReference type="Proteomes" id="UP000530928"/>
    </source>
</evidence>
<feature type="transmembrane region" description="Helical" evidence="2">
    <location>
        <begin position="547"/>
        <end position="566"/>
    </location>
</feature>
<feature type="transmembrane region" description="Helical" evidence="2">
    <location>
        <begin position="818"/>
        <end position="841"/>
    </location>
</feature>
<reference evidence="3 4" key="1">
    <citation type="submission" date="2020-07" db="EMBL/GenBank/DDBJ databases">
        <title>Genomic Encyclopedia of Type Strains, Phase IV (KMG-IV): sequencing the most valuable type-strain genomes for metagenomic binning, comparative biology and taxonomic classification.</title>
        <authorList>
            <person name="Goeker M."/>
        </authorList>
    </citation>
    <scope>NUCLEOTIDE SEQUENCE [LARGE SCALE GENOMIC DNA]</scope>
    <source>
        <strain evidence="3 4">DSM 45533</strain>
    </source>
</reference>
<feature type="region of interest" description="Disordered" evidence="1">
    <location>
        <begin position="32"/>
        <end position="51"/>
    </location>
</feature>
<protein>
    <submittedName>
        <fullName evidence="3">Uncharacterized protein</fullName>
    </submittedName>
</protein>
<evidence type="ECO:0000256" key="2">
    <source>
        <dbReference type="SAM" id="Phobius"/>
    </source>
</evidence>
<sequence length="865" mass="92801">MGPLRVVIGYALAAISAGAIVWGAAAAEPVPRFPQPPPQAQTLQTEPEGPPISESMIPPEITTKVTVSDPSDADLSHAPQGRIDVGRRQAKLTIVHTLSVDARQSSLLGGIRSHPDFPQQLAKETNELFGPTAVVTGEELASTRRSPPETTTADGVTKLAYSLVMLRQTGTGEPLTVKFQVPTRRPYLVDHRKISLESKEWVVVRTGGFVPDKETKEGIEVTINPNDIEITLAHRSHSFVDAAQNSDVSWSAALGVLTAIVLIVFLMRALGSDWWYRMLNRELAVGAGLCAAVAAIAIPLQQAEREASDAAAQALHSSAIVGYVALFVLLPAIALRHAVKLVPGPAPWNTTDLLVVTGSGMLIGVGMLTWSGIHQQLGMPTLLATATIAAAAAAGSAVAFGADLGDRAMVVRLALIAVGIALGTLALALWMRALMSGEAYPPDSTRLVLALAWSLIPIAGIAVATRQWSRVVVGMGFVAGLLVQGWPSEWLDTNSWTRQIENVQPVYPTLGAFPLDALYRGMLGLLLLSFILIVLRLRRLGDSPMALNSRPVQGTMMAALLVVYLTPREDALDVGVPLPSLAITSLIAWLGATWLITGPRLEFREPLNHSEHRDMIREALHQRLLFQAKQELYRLGRGKLGAGEMTLDDFDSRRRDLNQALGEESHRPETAFATSAACSPWHNGVTAFTLTLALTLPFAALFGWPSGTDLSVFVFDARGLLALPVFGFLFGYFYPLLRGTQPMTKALYLMTAATATEISAYVTALFEPDIGAIDKFQVIAIVVGQTALACIGLGLYWEWRMMHLAGEPWGRVRNVRSVRSLATPLIAVVIAAGTTAATTVAGKTVDRILRGDSITTGQVQNPQGP</sequence>
<organism evidence="3 4">
    <name type="scientific">Nonomuraea soli</name>
    <dbReference type="NCBI Taxonomy" id="1032476"/>
    <lineage>
        <taxon>Bacteria</taxon>
        <taxon>Bacillati</taxon>
        <taxon>Actinomycetota</taxon>
        <taxon>Actinomycetes</taxon>
        <taxon>Streptosporangiales</taxon>
        <taxon>Streptosporangiaceae</taxon>
        <taxon>Nonomuraea</taxon>
    </lineage>
</organism>
<feature type="transmembrane region" description="Helical" evidence="2">
    <location>
        <begin position="413"/>
        <end position="435"/>
    </location>
</feature>
<keyword evidence="2" id="KW-0812">Transmembrane</keyword>